<evidence type="ECO:0000313" key="3">
    <source>
        <dbReference type="Proteomes" id="UP000321306"/>
    </source>
</evidence>
<evidence type="ECO:0000313" key="2">
    <source>
        <dbReference type="EMBL" id="GEM50170.1"/>
    </source>
</evidence>
<dbReference type="Proteomes" id="UP000321306">
    <property type="component" value="Unassembled WGS sequence"/>
</dbReference>
<dbReference type="Pfam" id="PF18423">
    <property type="entry name" value="zf_CopZ"/>
    <property type="match status" value="1"/>
</dbReference>
<comment type="caution">
    <text evidence="2">The sequence shown here is derived from an EMBL/GenBank/DDBJ whole genome shotgun (WGS) entry which is preliminary data.</text>
</comment>
<sequence>MTPSPEHPSQVTQVTCPQCKVPGKKVKTITLKSLLVPGVLKVLNPHLQHYFCRESHCPVVYYGEDTVYLESQIKVPVLQKKSVGNPPACYCFGFSRGEVLAEGEKVVGEVKGHIQAGRCGCEVNNPQGSCCLGNLNALIQGQIEKVKTVPEEKKNHLIPGNSETF</sequence>
<dbReference type="EMBL" id="BJXB01000065">
    <property type="protein sequence ID" value="GEM50170.1"/>
    <property type="molecule type" value="Genomic_DNA"/>
</dbReference>
<dbReference type="AlphaFoldDB" id="A0A511NBI7"/>
<dbReference type="RefSeq" id="WP_186816337.1">
    <property type="nucleotide sequence ID" value="NZ_BJXB01000065.1"/>
</dbReference>
<reference evidence="2 3" key="1">
    <citation type="submission" date="2019-07" db="EMBL/GenBank/DDBJ databases">
        <title>Whole genome shotgun sequence of Deinococcus cellulosilyticus NBRC 106333.</title>
        <authorList>
            <person name="Hosoyama A."/>
            <person name="Uohara A."/>
            <person name="Ohji S."/>
            <person name="Ichikawa N."/>
        </authorList>
    </citation>
    <scope>NUCLEOTIDE SEQUENCE [LARGE SCALE GENOMIC DNA]</scope>
    <source>
        <strain evidence="2 3">NBRC 106333</strain>
    </source>
</reference>
<proteinExistence type="predicted"/>
<gene>
    <name evidence="2" type="ORF">DC3_58050</name>
</gene>
<dbReference type="NCBIfam" id="NF047645">
    <property type="entry name" value="CopZ_Nterm_CC"/>
    <property type="match status" value="1"/>
</dbReference>
<dbReference type="InterPro" id="IPR040890">
    <property type="entry name" value="Znf_CopZ"/>
</dbReference>
<evidence type="ECO:0000259" key="1">
    <source>
        <dbReference type="Pfam" id="PF18423"/>
    </source>
</evidence>
<feature type="domain" description="CopZ zinc binding" evidence="1">
    <location>
        <begin position="14"/>
        <end position="74"/>
    </location>
</feature>
<organism evidence="2 3">
    <name type="scientific">Deinococcus cellulosilyticus (strain DSM 18568 / NBRC 106333 / KACC 11606 / 5516J-15)</name>
    <dbReference type="NCBI Taxonomy" id="1223518"/>
    <lineage>
        <taxon>Bacteria</taxon>
        <taxon>Thermotogati</taxon>
        <taxon>Deinococcota</taxon>
        <taxon>Deinococci</taxon>
        <taxon>Deinococcales</taxon>
        <taxon>Deinococcaceae</taxon>
        <taxon>Deinococcus</taxon>
    </lineage>
</organism>
<dbReference type="InterPro" id="IPR041854">
    <property type="entry name" value="BFD-like_2Fe2S-bd_dom_sf"/>
</dbReference>
<accession>A0A511NBI7</accession>
<dbReference type="Gene3D" id="2.20.25.270">
    <property type="match status" value="1"/>
</dbReference>
<keyword evidence="3" id="KW-1185">Reference proteome</keyword>
<dbReference type="CDD" id="cd10141">
    <property type="entry name" value="CopZ-like_Fer2_BFD-like"/>
    <property type="match status" value="1"/>
</dbReference>
<name>A0A511NBI7_DEIC1</name>
<protein>
    <submittedName>
        <fullName evidence="2">(2Fe-2S)-binding protein</fullName>
    </submittedName>
</protein>
<dbReference type="Gene3D" id="1.10.10.1100">
    <property type="entry name" value="BFD-like [2Fe-2S]-binding domain"/>
    <property type="match status" value="1"/>
</dbReference>